<dbReference type="PANTHER" id="PTHR44472:SF1">
    <property type="entry name" value="DDB1 AND CUL4 ASSOCIATED FACTOR 4"/>
    <property type="match status" value="1"/>
</dbReference>
<accession>A0A6A7AQ50</accession>
<dbReference type="InterPro" id="IPR001680">
    <property type="entry name" value="WD40_rpt"/>
</dbReference>
<dbReference type="EMBL" id="MU006348">
    <property type="protein sequence ID" value="KAF2845361.1"/>
    <property type="molecule type" value="Genomic_DNA"/>
</dbReference>
<name>A0A6A7AQ50_9PLEO</name>
<dbReference type="InterPro" id="IPR052254">
    <property type="entry name" value="CUL4-DDB1_E3_ligase_receptor"/>
</dbReference>
<dbReference type="SMART" id="SM00320">
    <property type="entry name" value="WD40"/>
    <property type="match status" value="3"/>
</dbReference>
<proteinExistence type="predicted"/>
<dbReference type="OrthoDB" id="128867at2759"/>
<dbReference type="InterPro" id="IPR015943">
    <property type="entry name" value="WD40/YVTN_repeat-like_dom_sf"/>
</dbReference>
<protein>
    <recommendedName>
        <fullName evidence="5">WD40 repeat-like protein</fullName>
    </recommendedName>
</protein>
<dbReference type="Gene3D" id="2.130.10.10">
    <property type="entry name" value="YVTN repeat-like/Quinoprotein amine dehydrogenase"/>
    <property type="match status" value="1"/>
</dbReference>
<dbReference type="SUPFAM" id="SSF50978">
    <property type="entry name" value="WD40 repeat-like"/>
    <property type="match status" value="1"/>
</dbReference>
<dbReference type="PANTHER" id="PTHR44472">
    <property type="entry name" value="DDB1- AND CUL4-ASSOCIATED FACTOR 4-RELATED"/>
    <property type="match status" value="1"/>
</dbReference>
<evidence type="ECO:0000256" key="1">
    <source>
        <dbReference type="ARBA" id="ARBA00022574"/>
    </source>
</evidence>
<organism evidence="3 4">
    <name type="scientific">Plenodomus tracheiphilus IPT5</name>
    <dbReference type="NCBI Taxonomy" id="1408161"/>
    <lineage>
        <taxon>Eukaryota</taxon>
        <taxon>Fungi</taxon>
        <taxon>Dikarya</taxon>
        <taxon>Ascomycota</taxon>
        <taxon>Pezizomycotina</taxon>
        <taxon>Dothideomycetes</taxon>
        <taxon>Pleosporomycetidae</taxon>
        <taxon>Pleosporales</taxon>
        <taxon>Pleosporineae</taxon>
        <taxon>Leptosphaeriaceae</taxon>
        <taxon>Plenodomus</taxon>
    </lineage>
</organism>
<evidence type="ECO:0008006" key="5">
    <source>
        <dbReference type="Google" id="ProtNLM"/>
    </source>
</evidence>
<dbReference type="Proteomes" id="UP000799423">
    <property type="component" value="Unassembled WGS sequence"/>
</dbReference>
<evidence type="ECO:0000313" key="4">
    <source>
        <dbReference type="Proteomes" id="UP000799423"/>
    </source>
</evidence>
<keyword evidence="1" id="KW-0853">WD repeat</keyword>
<gene>
    <name evidence="3" type="ORF">T440DRAFT_277652</name>
</gene>
<keyword evidence="4" id="KW-1185">Reference proteome</keyword>
<dbReference type="AlphaFoldDB" id="A0A6A7AQ50"/>
<sequence>MNGQPIPGFYFDAEKQKYFKIQSAAASRDLNLRYSADNIRKRERIERLKDFTTARTSKLRKERVVRRHASNLTHTCIEREIGLKRKSFYMQGAWPNACISGVAEKPESVLELPAQYIRYFDLNPEDRTLFATHADNTIWRHYYDPEPWDRIPPGGCPDPLRLPSGYDRDAYSIELGRTTSPISSLCYFNTTGALTATTIGSDRPPVIYACNPEEDGPSVSQQFTPKDCPNITSAAARLNDDCTRLKKDTVAETGYDQLAVAASYSLILLTRDAGMDWNSKVALQNNSSPINSVGWLSYNTVALGCRNGKLLLYDTRSGGSSHILTHPSPINKIARADDPSRIICSGLANSLYLYDIRSTRSSSFKKGYPTNADTHYNETFFSTLDIGGPMRSKKRRKFDAANVLTCSQPLLTFKHSNMDNPHCDIAVHRRLGLVAAAQDDQTDVAIRVSNIYTGKIVREFKHDPSKRENADRRAPRWVIRSLKFVDSEWNDDVDLWTTWDGGVAKFTWASGEEKEDGNGFEMTQMVN</sequence>
<keyword evidence="2" id="KW-0677">Repeat</keyword>
<dbReference type="GO" id="GO:0080008">
    <property type="term" value="C:Cul4-RING E3 ubiquitin ligase complex"/>
    <property type="evidence" value="ECO:0007669"/>
    <property type="project" value="TreeGrafter"/>
</dbReference>
<evidence type="ECO:0000256" key="2">
    <source>
        <dbReference type="ARBA" id="ARBA00022737"/>
    </source>
</evidence>
<evidence type="ECO:0000313" key="3">
    <source>
        <dbReference type="EMBL" id="KAF2845361.1"/>
    </source>
</evidence>
<dbReference type="InterPro" id="IPR036322">
    <property type="entry name" value="WD40_repeat_dom_sf"/>
</dbReference>
<reference evidence="3" key="1">
    <citation type="submission" date="2020-01" db="EMBL/GenBank/DDBJ databases">
        <authorList>
            <consortium name="DOE Joint Genome Institute"/>
            <person name="Haridas S."/>
            <person name="Albert R."/>
            <person name="Binder M."/>
            <person name="Bloem J."/>
            <person name="Labutti K."/>
            <person name="Salamov A."/>
            <person name="Andreopoulos B."/>
            <person name="Baker S.E."/>
            <person name="Barry K."/>
            <person name="Bills G."/>
            <person name="Bluhm B.H."/>
            <person name="Cannon C."/>
            <person name="Castanera R."/>
            <person name="Culley D.E."/>
            <person name="Daum C."/>
            <person name="Ezra D."/>
            <person name="Gonzalez J.B."/>
            <person name="Henrissat B."/>
            <person name="Kuo A."/>
            <person name="Liang C."/>
            <person name="Lipzen A."/>
            <person name="Lutzoni F."/>
            <person name="Magnuson J."/>
            <person name="Mondo S."/>
            <person name="Nolan M."/>
            <person name="Ohm R."/>
            <person name="Pangilinan J."/>
            <person name="Park H.-J."/>
            <person name="Ramirez L."/>
            <person name="Alfaro M."/>
            <person name="Sun H."/>
            <person name="Tritt A."/>
            <person name="Yoshinaga Y."/>
            <person name="Zwiers L.-H."/>
            <person name="Turgeon B.G."/>
            <person name="Goodwin S.B."/>
            <person name="Spatafora J.W."/>
            <person name="Crous P.W."/>
            <person name="Grigoriev I.V."/>
        </authorList>
    </citation>
    <scope>NUCLEOTIDE SEQUENCE</scope>
    <source>
        <strain evidence="3">IPT5</strain>
    </source>
</reference>